<dbReference type="InterPro" id="IPR038058">
    <property type="entry name" value="PhnH-like_sp"/>
</dbReference>
<keyword evidence="2" id="KW-1185">Reference proteome</keyword>
<dbReference type="KEGG" id="rgu:A4W93_08685"/>
<dbReference type="RefSeq" id="WP_085750253.1">
    <property type="nucleotide sequence ID" value="NZ_BSPR01000008.1"/>
</dbReference>
<sequence length="206" mass="21738">MNTTALADLAPGLADPVHDAQQVFRRLLDAMSRPGRLQSLDDAAVRVDPPAGLGAATAAVLLTVADPDLRVWFAPGAHAEALAAWLRFHTGARIADTATEADWLVLAANDARPDVWSEAAIGTDEAPHTAATLLVEVPSLSATPGLRLTGPGIEHHHSLDVGGVGTAFWQERQSREHHFPRGADLVLTCGPLIAALPRSTRIALED</sequence>
<proteinExistence type="predicted"/>
<dbReference type="SUPFAM" id="SSF159709">
    <property type="entry name" value="PhnH-like"/>
    <property type="match status" value="1"/>
</dbReference>
<dbReference type="OrthoDB" id="9814509at2"/>
<dbReference type="NCBIfam" id="TIGR03292">
    <property type="entry name" value="PhnH_redo"/>
    <property type="match status" value="1"/>
</dbReference>
<dbReference type="InterPro" id="IPR008772">
    <property type="entry name" value="Phosphonate_metab_PhnH"/>
</dbReference>
<dbReference type="EMBL" id="CP015118">
    <property type="protein sequence ID" value="ARN19986.1"/>
    <property type="molecule type" value="Genomic_DNA"/>
</dbReference>
<reference evidence="1 2" key="1">
    <citation type="submission" date="2016-04" db="EMBL/GenBank/DDBJ databases">
        <title>Complete genome sequence of natural rubber-degrading, novel Gram-negative bacterium, Rhizobacter gummiphilus strain NS21.</title>
        <authorList>
            <person name="Tabata M."/>
            <person name="Kasai D."/>
            <person name="Fukuda M."/>
        </authorList>
    </citation>
    <scope>NUCLEOTIDE SEQUENCE [LARGE SCALE GENOMIC DNA]</scope>
    <source>
        <strain evidence="1 2">NS21</strain>
    </source>
</reference>
<evidence type="ECO:0000313" key="1">
    <source>
        <dbReference type="EMBL" id="ARN19986.1"/>
    </source>
</evidence>
<evidence type="ECO:0000313" key="2">
    <source>
        <dbReference type="Proteomes" id="UP000193427"/>
    </source>
</evidence>
<protein>
    <recommendedName>
        <fullName evidence="3">Phosphonate C-P lyase system protein PhnH</fullName>
    </recommendedName>
</protein>
<dbReference type="PIRSF" id="PIRSF020680">
    <property type="entry name" value="PhnH"/>
    <property type="match status" value="1"/>
</dbReference>
<organism evidence="1 2">
    <name type="scientific">Piscinibacter gummiphilus</name>
    <dbReference type="NCBI Taxonomy" id="946333"/>
    <lineage>
        <taxon>Bacteria</taxon>
        <taxon>Pseudomonadati</taxon>
        <taxon>Pseudomonadota</taxon>
        <taxon>Betaproteobacteria</taxon>
        <taxon>Burkholderiales</taxon>
        <taxon>Sphaerotilaceae</taxon>
        <taxon>Piscinibacter</taxon>
    </lineage>
</organism>
<dbReference type="STRING" id="946333.A4W93_08685"/>
<dbReference type="AlphaFoldDB" id="A0A1W6L700"/>
<evidence type="ECO:0008006" key="3">
    <source>
        <dbReference type="Google" id="ProtNLM"/>
    </source>
</evidence>
<dbReference type="Proteomes" id="UP000193427">
    <property type="component" value="Chromosome"/>
</dbReference>
<dbReference type="Gene3D" id="3.40.50.11310">
    <property type="entry name" value="Bacterial phosphonate metabolism protein PhnH"/>
    <property type="match status" value="1"/>
</dbReference>
<gene>
    <name evidence="1" type="ORF">A4W93_08685</name>
</gene>
<dbReference type="GO" id="GO:0019634">
    <property type="term" value="P:organic phosphonate metabolic process"/>
    <property type="evidence" value="ECO:0007669"/>
    <property type="project" value="InterPro"/>
</dbReference>
<dbReference type="Pfam" id="PF05845">
    <property type="entry name" value="PhnH"/>
    <property type="match status" value="1"/>
</dbReference>
<name>A0A1W6L700_9BURK</name>
<accession>A0A1W6L700</accession>